<dbReference type="EMBL" id="KN881627">
    <property type="protein sequence ID" value="KIY53183.1"/>
    <property type="molecule type" value="Genomic_DNA"/>
</dbReference>
<feature type="signal peptide" evidence="1">
    <location>
        <begin position="1"/>
        <end position="19"/>
    </location>
</feature>
<dbReference type="InterPro" id="IPR001509">
    <property type="entry name" value="Epimerase_deHydtase"/>
</dbReference>
<dbReference type="GO" id="GO:0004029">
    <property type="term" value="F:aldehyde dehydrogenase (NAD+) activity"/>
    <property type="evidence" value="ECO:0007669"/>
    <property type="project" value="TreeGrafter"/>
</dbReference>
<dbReference type="SUPFAM" id="SSF51735">
    <property type="entry name" value="NAD(P)-binding Rossmann-fold domains"/>
    <property type="match status" value="1"/>
</dbReference>
<dbReference type="Pfam" id="PF01370">
    <property type="entry name" value="Epimerase"/>
    <property type="match status" value="1"/>
</dbReference>
<proteinExistence type="predicted"/>
<dbReference type="OrthoDB" id="10000533at2759"/>
<dbReference type="InterPro" id="IPR051783">
    <property type="entry name" value="NAD(P)-dependent_oxidoreduct"/>
</dbReference>
<dbReference type="GO" id="GO:0005737">
    <property type="term" value="C:cytoplasm"/>
    <property type="evidence" value="ECO:0007669"/>
    <property type="project" value="TreeGrafter"/>
</dbReference>
<evidence type="ECO:0000313" key="3">
    <source>
        <dbReference type="EMBL" id="KIY53183.1"/>
    </source>
</evidence>
<feature type="chain" id="PRO_5002316687" evidence="1">
    <location>
        <begin position="20"/>
        <end position="296"/>
    </location>
</feature>
<evidence type="ECO:0000259" key="2">
    <source>
        <dbReference type="Pfam" id="PF01370"/>
    </source>
</evidence>
<organism evidence="3 4">
    <name type="scientific">Fistulina hepatica ATCC 64428</name>
    <dbReference type="NCBI Taxonomy" id="1128425"/>
    <lineage>
        <taxon>Eukaryota</taxon>
        <taxon>Fungi</taxon>
        <taxon>Dikarya</taxon>
        <taxon>Basidiomycota</taxon>
        <taxon>Agaricomycotina</taxon>
        <taxon>Agaricomycetes</taxon>
        <taxon>Agaricomycetidae</taxon>
        <taxon>Agaricales</taxon>
        <taxon>Fistulinaceae</taxon>
        <taxon>Fistulina</taxon>
    </lineage>
</organism>
<dbReference type="Proteomes" id="UP000054144">
    <property type="component" value="Unassembled WGS sequence"/>
</dbReference>
<evidence type="ECO:0000313" key="4">
    <source>
        <dbReference type="Proteomes" id="UP000054144"/>
    </source>
</evidence>
<accession>A0A0D7AQW4</accession>
<dbReference type="InterPro" id="IPR036291">
    <property type="entry name" value="NAD(P)-bd_dom_sf"/>
</dbReference>
<feature type="domain" description="NAD-dependent epimerase/dehydratase" evidence="2">
    <location>
        <begin position="3"/>
        <end position="208"/>
    </location>
</feature>
<gene>
    <name evidence="3" type="ORF">FISHEDRAFT_63405</name>
</gene>
<dbReference type="PANTHER" id="PTHR48079:SF3">
    <property type="entry name" value="NAD-DEPENDENT EPIMERASE_DEHYDRATASE DOMAIN-CONTAINING PROTEIN"/>
    <property type="match status" value="1"/>
</dbReference>
<dbReference type="PANTHER" id="PTHR48079">
    <property type="entry name" value="PROTEIN YEEZ"/>
    <property type="match status" value="1"/>
</dbReference>
<keyword evidence="4" id="KW-1185">Reference proteome</keyword>
<sequence>MHVLVLGSAGFIGFPVAQALARAGHVVYGQTRSESQAKKLSAEEITPIICEPHSDSWSHLATTLDVVIDIVGGPNLKELQERILDKVHNIAQTRPEGAPKLTFICTTGMWVHGENREDIVSDSTPLTSPVEIAAWRPAHEQRVVADTAFNGIVIRPALVYGRGGSLFEPLFKRTAQEGRVAWPGTPGGSLSLIHVDDLADLYVRAAERAPAIGGLIFDAANGITESTDALLDKLVHVSKAKEPYVYTKPANLFEAALLTSSILRPYLAFSLLGWTPRKIGLTDGLKIYYAACLNQC</sequence>
<reference evidence="3 4" key="1">
    <citation type="journal article" date="2015" name="Fungal Genet. Biol.">
        <title>Evolution of novel wood decay mechanisms in Agaricales revealed by the genome sequences of Fistulina hepatica and Cylindrobasidium torrendii.</title>
        <authorList>
            <person name="Floudas D."/>
            <person name="Held B.W."/>
            <person name="Riley R."/>
            <person name="Nagy L.G."/>
            <person name="Koehler G."/>
            <person name="Ransdell A.S."/>
            <person name="Younus H."/>
            <person name="Chow J."/>
            <person name="Chiniquy J."/>
            <person name="Lipzen A."/>
            <person name="Tritt A."/>
            <person name="Sun H."/>
            <person name="Haridas S."/>
            <person name="LaButti K."/>
            <person name="Ohm R.A."/>
            <person name="Kues U."/>
            <person name="Blanchette R.A."/>
            <person name="Grigoriev I.V."/>
            <person name="Minto R.E."/>
            <person name="Hibbett D.S."/>
        </authorList>
    </citation>
    <scope>NUCLEOTIDE SEQUENCE [LARGE SCALE GENOMIC DNA]</scope>
    <source>
        <strain evidence="3 4">ATCC 64428</strain>
    </source>
</reference>
<name>A0A0D7AQW4_9AGAR</name>
<evidence type="ECO:0000256" key="1">
    <source>
        <dbReference type="SAM" id="SignalP"/>
    </source>
</evidence>
<dbReference type="AlphaFoldDB" id="A0A0D7AQW4"/>
<protein>
    <submittedName>
        <fullName evidence="3">NAD(P)-binding protein</fullName>
    </submittedName>
</protein>
<keyword evidence="1" id="KW-0732">Signal</keyword>
<dbReference type="Gene3D" id="3.40.50.720">
    <property type="entry name" value="NAD(P)-binding Rossmann-like Domain"/>
    <property type="match status" value="1"/>
</dbReference>